<dbReference type="EMBL" id="CM041554">
    <property type="protein sequence ID" value="KAI3351094.1"/>
    <property type="molecule type" value="Genomic_DNA"/>
</dbReference>
<gene>
    <name evidence="1" type="ORF">L3Q82_005659</name>
</gene>
<reference evidence="1" key="1">
    <citation type="submission" date="2022-04" db="EMBL/GenBank/DDBJ databases">
        <title>Jade perch genome.</title>
        <authorList>
            <person name="Chao B."/>
        </authorList>
    </citation>
    <scope>NUCLEOTIDE SEQUENCE</scope>
    <source>
        <strain evidence="1">CB-2022</strain>
    </source>
</reference>
<sequence>MRISFACLLLLAATVLSQEPHILPRYQKFIDQHVNGQMSATRCTEVIRNKRISKTGSNECKEFNTFIRANTNHIKTICGSAGEPYTGGMTKSLQPFDIVVCELRNQQARHPRCEYRGQARTRRIAIACEGGGYPVHFERDIIHFDH</sequence>
<comment type="caution">
    <text evidence="1">The sequence shown here is derived from an EMBL/GenBank/DDBJ whole genome shotgun (WGS) entry which is preliminary data.</text>
</comment>
<proteinExistence type="predicted"/>
<evidence type="ECO:0000313" key="2">
    <source>
        <dbReference type="Proteomes" id="UP000831701"/>
    </source>
</evidence>
<evidence type="ECO:0000313" key="1">
    <source>
        <dbReference type="EMBL" id="KAI3351094.1"/>
    </source>
</evidence>
<organism evidence="1 2">
    <name type="scientific">Scortum barcoo</name>
    <name type="common">barcoo grunter</name>
    <dbReference type="NCBI Taxonomy" id="214431"/>
    <lineage>
        <taxon>Eukaryota</taxon>
        <taxon>Metazoa</taxon>
        <taxon>Chordata</taxon>
        <taxon>Craniata</taxon>
        <taxon>Vertebrata</taxon>
        <taxon>Euteleostomi</taxon>
        <taxon>Actinopterygii</taxon>
        <taxon>Neopterygii</taxon>
        <taxon>Teleostei</taxon>
        <taxon>Neoteleostei</taxon>
        <taxon>Acanthomorphata</taxon>
        <taxon>Eupercaria</taxon>
        <taxon>Centrarchiformes</taxon>
        <taxon>Terapontoidei</taxon>
        <taxon>Terapontidae</taxon>
        <taxon>Scortum</taxon>
    </lineage>
</organism>
<protein>
    <submittedName>
        <fullName evidence="1">Uncharacterized protein</fullName>
    </submittedName>
</protein>
<accession>A0ACB8V680</accession>
<keyword evidence="2" id="KW-1185">Reference proteome</keyword>
<dbReference type="Proteomes" id="UP000831701">
    <property type="component" value="Chromosome 24"/>
</dbReference>
<name>A0ACB8V680_9TELE</name>